<evidence type="ECO:0000313" key="2">
    <source>
        <dbReference type="Proteomes" id="UP000821865"/>
    </source>
</evidence>
<accession>A0ACB8C654</accession>
<dbReference type="EMBL" id="CM023478">
    <property type="protein sequence ID" value="KAH7934299.1"/>
    <property type="molecule type" value="Genomic_DNA"/>
</dbReference>
<keyword evidence="2" id="KW-1185">Reference proteome</keyword>
<evidence type="ECO:0000313" key="1">
    <source>
        <dbReference type="EMBL" id="KAH7934299.1"/>
    </source>
</evidence>
<organism evidence="1 2">
    <name type="scientific">Dermacentor silvarum</name>
    <name type="common">Tick</name>
    <dbReference type="NCBI Taxonomy" id="543639"/>
    <lineage>
        <taxon>Eukaryota</taxon>
        <taxon>Metazoa</taxon>
        <taxon>Ecdysozoa</taxon>
        <taxon>Arthropoda</taxon>
        <taxon>Chelicerata</taxon>
        <taxon>Arachnida</taxon>
        <taxon>Acari</taxon>
        <taxon>Parasitiformes</taxon>
        <taxon>Ixodida</taxon>
        <taxon>Ixodoidea</taxon>
        <taxon>Ixodidae</taxon>
        <taxon>Rhipicephalinae</taxon>
        <taxon>Dermacentor</taxon>
    </lineage>
</organism>
<proteinExistence type="predicted"/>
<reference evidence="1" key="1">
    <citation type="submission" date="2020-05" db="EMBL/GenBank/DDBJ databases">
        <title>Large-scale comparative analyses of tick genomes elucidate their genetic diversity and vector capacities.</title>
        <authorList>
            <person name="Jia N."/>
            <person name="Wang J."/>
            <person name="Shi W."/>
            <person name="Du L."/>
            <person name="Sun Y."/>
            <person name="Zhan W."/>
            <person name="Jiang J."/>
            <person name="Wang Q."/>
            <person name="Zhang B."/>
            <person name="Ji P."/>
            <person name="Sakyi L.B."/>
            <person name="Cui X."/>
            <person name="Yuan T."/>
            <person name="Jiang B."/>
            <person name="Yang W."/>
            <person name="Lam T.T.-Y."/>
            <person name="Chang Q."/>
            <person name="Ding S."/>
            <person name="Wang X."/>
            <person name="Zhu J."/>
            <person name="Ruan X."/>
            <person name="Zhao L."/>
            <person name="Wei J."/>
            <person name="Que T."/>
            <person name="Du C."/>
            <person name="Cheng J."/>
            <person name="Dai P."/>
            <person name="Han X."/>
            <person name="Huang E."/>
            <person name="Gao Y."/>
            <person name="Liu J."/>
            <person name="Shao H."/>
            <person name="Ye R."/>
            <person name="Li L."/>
            <person name="Wei W."/>
            <person name="Wang X."/>
            <person name="Wang C."/>
            <person name="Yang T."/>
            <person name="Huo Q."/>
            <person name="Li W."/>
            <person name="Guo W."/>
            <person name="Chen H."/>
            <person name="Zhou L."/>
            <person name="Ni X."/>
            <person name="Tian J."/>
            <person name="Zhou Y."/>
            <person name="Sheng Y."/>
            <person name="Liu T."/>
            <person name="Pan Y."/>
            <person name="Xia L."/>
            <person name="Li J."/>
            <person name="Zhao F."/>
            <person name="Cao W."/>
        </authorList>
    </citation>
    <scope>NUCLEOTIDE SEQUENCE</scope>
    <source>
        <strain evidence="1">Dsil-2018</strain>
    </source>
</reference>
<sequence length="137" mass="15420">MASRGKRYTLRGFTQELDWRPLHFVEPIPAHRICNACGVLPRATVCLPCGDVLCKSCYEQCLLDDGYACLLDGDQFLQDNVEWIHFPLENLLKRKPRSDVVNQRHRHGRHGYALASPVASSPLITCRGSLGSSALHY</sequence>
<gene>
    <name evidence="1" type="ORF">HPB49_024669</name>
</gene>
<dbReference type="Proteomes" id="UP000821865">
    <property type="component" value="Chromosome 9"/>
</dbReference>
<name>A0ACB8C654_DERSI</name>
<comment type="caution">
    <text evidence="1">The sequence shown here is derived from an EMBL/GenBank/DDBJ whole genome shotgun (WGS) entry which is preliminary data.</text>
</comment>
<protein>
    <submittedName>
        <fullName evidence="1">Uncharacterized protein</fullName>
    </submittedName>
</protein>